<evidence type="ECO:0000256" key="7">
    <source>
        <dbReference type="ARBA" id="ARBA00022692"/>
    </source>
</evidence>
<comment type="pathway">
    <text evidence="2 13">Glycolipid biosynthesis; glycosylphosphatidylinositol-anchor biosynthesis.</text>
</comment>
<accession>A0A2P2HXA1</accession>
<dbReference type="EMBL" id="IACT01000983">
    <property type="protein sequence ID" value="LAC20353.1"/>
    <property type="molecule type" value="mRNA"/>
</dbReference>
<feature type="transmembrane region" description="Helical" evidence="13">
    <location>
        <begin position="210"/>
        <end position="229"/>
    </location>
</feature>
<evidence type="ECO:0000256" key="10">
    <source>
        <dbReference type="ARBA" id="ARBA00023136"/>
    </source>
</evidence>
<evidence type="ECO:0000256" key="13">
    <source>
        <dbReference type="RuleBase" id="RU365064"/>
    </source>
</evidence>
<keyword evidence="7 13" id="KW-0812">Transmembrane</keyword>
<protein>
    <recommendedName>
        <fullName evidence="12 13">GPI alpha-1,4-mannosyltransferase I, catalytic subunit</fullName>
        <ecNumber evidence="13">2.4.1.-</ecNumber>
    </recommendedName>
    <alternativeName>
        <fullName evidence="13">GPI mannosyltransferase I</fullName>
    </alternativeName>
</protein>
<feature type="transmembrane region" description="Helical" evidence="13">
    <location>
        <begin position="127"/>
        <end position="155"/>
    </location>
</feature>
<feature type="transmembrane region" description="Helical" evidence="13">
    <location>
        <begin position="83"/>
        <end position="106"/>
    </location>
</feature>
<dbReference type="GO" id="GO:0005789">
    <property type="term" value="C:endoplasmic reticulum membrane"/>
    <property type="evidence" value="ECO:0007669"/>
    <property type="project" value="UniProtKB-SubCell"/>
</dbReference>
<feature type="transmembrane region" description="Helical" evidence="13">
    <location>
        <begin position="370"/>
        <end position="395"/>
    </location>
</feature>
<feature type="transmembrane region" description="Helical" evidence="13">
    <location>
        <begin position="317"/>
        <end position="333"/>
    </location>
</feature>
<dbReference type="PANTHER" id="PTHR12886:SF0">
    <property type="entry name" value="GPI MANNOSYLTRANSFERASE 1"/>
    <property type="match status" value="1"/>
</dbReference>
<sequence length="407" mass="46742">MMLRCMASISQSIWFHQLLALLMRAVLIVYGEYHDQHNSVHYTDVDYHVLTDAARYVCNGGSPYERHTYRYTPLLAWLMIPNVLYNMAIGKIIFCALDCVAAAIIYKTHLIHGQTKHSAVKCSLLWLYNPIVIGISTRGSAESVVVTVVLLVYYLCQQNKVILTGIFLGVAIHLKIYPIIYSLPIYLSLEEECGKNWWERFYPTTARLKLALAAVFSFVALTWTCYILYGFDYIQESYLYHVTRVDTRHNFSIYFYLLYLSTDYSISGLGVAMLAPQAALVLAYGVVYGRRQHLLLAMFAQTVVFVTFNKVITSQYFVWYLVFVPLLCCRLSLSWCKSILLVVLWVLAQAAWLLPAYLFEFRGINVFVPIWLESVAFFCCNVGVLMSTISSYWAFLAAQRTHKEKTN</sequence>
<evidence type="ECO:0000256" key="8">
    <source>
        <dbReference type="ARBA" id="ARBA00022824"/>
    </source>
</evidence>
<dbReference type="PANTHER" id="PTHR12886">
    <property type="entry name" value="PIG-M MANNOSYLTRANSFERASE"/>
    <property type="match status" value="1"/>
</dbReference>
<evidence type="ECO:0000256" key="5">
    <source>
        <dbReference type="ARBA" id="ARBA00022676"/>
    </source>
</evidence>
<evidence type="ECO:0000256" key="2">
    <source>
        <dbReference type="ARBA" id="ARBA00004687"/>
    </source>
</evidence>
<keyword evidence="9 13" id="KW-1133">Transmembrane helix</keyword>
<comment type="similarity">
    <text evidence="3 13">Belongs to the PIGM family.</text>
</comment>
<dbReference type="UniPathway" id="UPA00196"/>
<dbReference type="GO" id="GO:0004376">
    <property type="term" value="F:GPI mannosyltransferase activity"/>
    <property type="evidence" value="ECO:0007669"/>
    <property type="project" value="InterPro"/>
</dbReference>
<comment type="subcellular location">
    <subcellularLocation>
        <location evidence="1 13">Endoplasmic reticulum membrane</location>
        <topology evidence="1 13">Multi-pass membrane protein</topology>
    </subcellularLocation>
</comment>
<reference evidence="15" key="1">
    <citation type="submission" date="2017-11" db="EMBL/GenBank/DDBJ databases">
        <title>The sensing device of the deep-sea amphipod.</title>
        <authorList>
            <person name="Kobayashi H."/>
            <person name="Nagahama T."/>
            <person name="Arai W."/>
            <person name="Sasagawa Y."/>
            <person name="Umeda M."/>
            <person name="Hayashi T."/>
            <person name="Nikaido I."/>
            <person name="Watanabe H."/>
            <person name="Oguri K."/>
            <person name="Kitazato H."/>
            <person name="Fujioka K."/>
            <person name="Kido Y."/>
            <person name="Takami H."/>
        </authorList>
    </citation>
    <scope>NUCLEOTIDE SEQUENCE</scope>
    <source>
        <tissue evidence="15">Whole body</tissue>
    </source>
</reference>
<evidence type="ECO:0000256" key="6">
    <source>
        <dbReference type="ARBA" id="ARBA00022679"/>
    </source>
</evidence>
<evidence type="ECO:0000256" key="12">
    <source>
        <dbReference type="ARBA" id="ARBA00093608"/>
    </source>
</evidence>
<dbReference type="EC" id="2.4.1.-" evidence="13"/>
<evidence type="ECO:0000256" key="4">
    <source>
        <dbReference type="ARBA" id="ARBA00022502"/>
    </source>
</evidence>
<keyword evidence="4 13" id="KW-0337">GPI-anchor biosynthesis</keyword>
<dbReference type="GO" id="GO:0006506">
    <property type="term" value="P:GPI anchor biosynthetic process"/>
    <property type="evidence" value="ECO:0007669"/>
    <property type="project" value="UniProtKB-UniPathway"/>
</dbReference>
<evidence type="ECO:0000313" key="15">
    <source>
        <dbReference type="EMBL" id="LAC20353.1"/>
    </source>
</evidence>
<evidence type="ECO:0000256" key="1">
    <source>
        <dbReference type="ARBA" id="ARBA00004477"/>
    </source>
</evidence>
<dbReference type="AlphaFoldDB" id="A0A2P2HXA1"/>
<dbReference type="GO" id="GO:0051751">
    <property type="term" value="F:alpha-1,4-mannosyltransferase activity"/>
    <property type="evidence" value="ECO:0007669"/>
    <property type="project" value="InterPro"/>
</dbReference>
<name>A0A2P2HXA1_9CRUS</name>
<keyword evidence="8 13" id="KW-0256">Endoplasmic reticulum</keyword>
<keyword evidence="5 13" id="KW-0328">Glycosyltransferase</keyword>
<reference evidence="14" key="2">
    <citation type="journal article" date="2018" name="Biosci. Biotechnol. Biochem.">
        <title>Polysaccharide hydrolase of the hadal zone amphipods Hirondellea gigas.</title>
        <authorList>
            <person name="Kobayashi H."/>
            <person name="Nagahama T."/>
            <person name="Arai W."/>
            <person name="Sasagawa Y."/>
            <person name="Umeda M."/>
            <person name="Hayashi T."/>
            <person name="Nikaido I."/>
            <person name="Watanabe H."/>
            <person name="Oguri K."/>
            <person name="Kitazato H."/>
            <person name="Fujioka K."/>
            <person name="Kido Y."/>
            <person name="Takami H."/>
        </authorList>
    </citation>
    <scope>NUCLEOTIDE SEQUENCE</scope>
    <source>
        <tissue evidence="14">Whole body</tissue>
    </source>
</reference>
<feature type="transmembrane region" description="Helical" evidence="13">
    <location>
        <begin position="264"/>
        <end position="287"/>
    </location>
</feature>
<feature type="transmembrane region" description="Helical" evidence="13">
    <location>
        <begin position="340"/>
        <end position="358"/>
    </location>
</feature>
<keyword evidence="6 13" id="KW-0808">Transferase</keyword>
<dbReference type="GO" id="GO:1990529">
    <property type="term" value="C:glycosylphosphatidylinositol-mannosyltransferase I complex"/>
    <property type="evidence" value="ECO:0007669"/>
    <property type="project" value="TreeGrafter"/>
</dbReference>
<organism evidence="14">
    <name type="scientific">Hirondellea gigas</name>
    <dbReference type="NCBI Taxonomy" id="1518452"/>
    <lineage>
        <taxon>Eukaryota</taxon>
        <taxon>Metazoa</taxon>
        <taxon>Ecdysozoa</taxon>
        <taxon>Arthropoda</taxon>
        <taxon>Crustacea</taxon>
        <taxon>Multicrustacea</taxon>
        <taxon>Malacostraca</taxon>
        <taxon>Eumalacostraca</taxon>
        <taxon>Peracarida</taxon>
        <taxon>Amphipoda</taxon>
        <taxon>Amphilochidea</taxon>
        <taxon>Lysianassida</taxon>
        <taxon>Lysianassidira</taxon>
        <taxon>Lysianassoidea</taxon>
        <taxon>Lysianassidae</taxon>
        <taxon>Hirondellea</taxon>
    </lineage>
</organism>
<dbReference type="EMBL" id="IACF01000655">
    <property type="protein sequence ID" value="LAB66417.1"/>
    <property type="molecule type" value="mRNA"/>
</dbReference>
<evidence type="ECO:0000256" key="3">
    <source>
        <dbReference type="ARBA" id="ARBA00011071"/>
    </source>
</evidence>
<feature type="transmembrane region" description="Helical" evidence="13">
    <location>
        <begin position="12"/>
        <end position="31"/>
    </location>
</feature>
<dbReference type="InterPro" id="IPR007704">
    <property type="entry name" value="PIG-M"/>
</dbReference>
<comment type="function">
    <text evidence="11 13">Catalytic subunit of the glycosylphosphatidylinositol-mannosyltransferase I complex which catalyzes the transfer of the first mannose, via an alpha-1,4 bond from a dolichol-phosphate-mannose (Dol-P-Man) to the glucosaminyl acyl phosphatidylinositol (GlcN-(acyl)PI) intermediate to generate alpha-D-Man-(1-&gt;4)-alpha-D-GlcN-(1-&gt;6)-(1-radyl,2-acyl-sn-glycero-3-phospho)-2-acyl-inositol and participates in the sixth step of the glycosylphosphatidylinositol-anchor biosynthesis.</text>
</comment>
<proteinExistence type="evidence at transcript level"/>
<keyword evidence="10 13" id="KW-0472">Membrane</keyword>
<dbReference type="Pfam" id="PF05007">
    <property type="entry name" value="Mannosyl_trans"/>
    <property type="match status" value="1"/>
</dbReference>
<evidence type="ECO:0000313" key="14">
    <source>
        <dbReference type="EMBL" id="LAB66417.1"/>
    </source>
</evidence>
<feature type="transmembrane region" description="Helical" evidence="13">
    <location>
        <begin position="161"/>
        <end position="189"/>
    </location>
</feature>
<feature type="transmembrane region" description="Helical" evidence="13">
    <location>
        <begin position="294"/>
        <end position="311"/>
    </location>
</feature>
<evidence type="ECO:0000256" key="11">
    <source>
        <dbReference type="ARBA" id="ARBA00093408"/>
    </source>
</evidence>
<evidence type="ECO:0000256" key="9">
    <source>
        <dbReference type="ARBA" id="ARBA00022989"/>
    </source>
</evidence>